<dbReference type="Proteomes" id="UP001187682">
    <property type="component" value="Unassembled WGS sequence"/>
</dbReference>
<dbReference type="InterPro" id="IPR011009">
    <property type="entry name" value="Kinase-like_dom_sf"/>
</dbReference>
<proteinExistence type="predicted"/>
<accession>A0AAE8MUW1</accession>
<keyword evidence="2" id="KW-1185">Reference proteome</keyword>
<evidence type="ECO:0000313" key="2">
    <source>
        <dbReference type="Proteomes" id="UP001187682"/>
    </source>
</evidence>
<dbReference type="EMBL" id="ONZQ02000003">
    <property type="protein sequence ID" value="SPN99599.1"/>
    <property type="molecule type" value="Genomic_DNA"/>
</dbReference>
<sequence>MAVPASGIKQLHEIKSFADFDGNIGTCQLDAPGAPCTTMLWKFCLGGDAYFAEIPKRLSDITIEEAKSLLQRVPDDEIYPKIPQDSRLTVVPTTSVPLFVKRPALIHYDIPGDHSWIGELLLSEAQIMERVSKTPHENIVQYYGCFVEDGRLKGIALKRYGCTLAEHFQDGHGPLKDHEAFMRSWSRQYTICTP</sequence>
<organism evidence="1 2">
    <name type="scientific">Cephalotrichum gorgonifer</name>
    <dbReference type="NCBI Taxonomy" id="2041049"/>
    <lineage>
        <taxon>Eukaryota</taxon>
        <taxon>Fungi</taxon>
        <taxon>Dikarya</taxon>
        <taxon>Ascomycota</taxon>
        <taxon>Pezizomycotina</taxon>
        <taxon>Sordariomycetes</taxon>
        <taxon>Hypocreomycetidae</taxon>
        <taxon>Microascales</taxon>
        <taxon>Microascaceae</taxon>
        <taxon>Cephalotrichum</taxon>
    </lineage>
</organism>
<dbReference type="SUPFAM" id="SSF56112">
    <property type="entry name" value="Protein kinase-like (PK-like)"/>
    <property type="match status" value="1"/>
</dbReference>
<reference evidence="1" key="1">
    <citation type="submission" date="2018-03" db="EMBL/GenBank/DDBJ databases">
        <authorList>
            <person name="Guldener U."/>
        </authorList>
    </citation>
    <scope>NUCLEOTIDE SEQUENCE</scope>
</reference>
<comment type="caution">
    <text evidence="1">The sequence shown here is derived from an EMBL/GenBank/DDBJ whole genome shotgun (WGS) entry which is preliminary data.</text>
</comment>
<evidence type="ECO:0000313" key="1">
    <source>
        <dbReference type="EMBL" id="SPN99599.1"/>
    </source>
</evidence>
<protein>
    <submittedName>
        <fullName evidence="1">Uncharacterized protein</fullName>
    </submittedName>
</protein>
<name>A0AAE8MUW1_9PEZI</name>
<gene>
    <name evidence="1" type="ORF">DNG_02451</name>
</gene>
<dbReference type="AlphaFoldDB" id="A0AAE8MUW1"/>